<sequence>MTGEDDDDDDDNDRYERASGSMQTETEMQAQIPLNIVLQQGFPLLPQPFAHQYCQPFQHPYSQSIQHPNGQPYFEIYGQPSQLHTQQSFTSQLASQYRPICWSNTLCGSIPSILDGKQPPTIPSFSKQKRSDVNDLAYTINDASLGVGTNNEVGANASEFETFIDNGLNGLPEPYLFEQDVDGDGDSDSVFDLDGDSDSDTDSHSGDLDGEGESGCELDGDSDGDGDVNCDCELDVDSDGCGQDRGDSFAAPLPWIIPGAEKPVGHKSEWGVPEDISSIVVNVSPWVSQAGRPKKSRIPSSGEYRGKKSRTCS</sequence>
<reference evidence="2" key="1">
    <citation type="journal article" date="2023" name="Plant J.">
        <title>Genome sequences and population genomics provide insights into the demographic history, inbreeding, and mutation load of two 'living fossil' tree species of Dipteronia.</title>
        <authorList>
            <person name="Feng Y."/>
            <person name="Comes H.P."/>
            <person name="Chen J."/>
            <person name="Zhu S."/>
            <person name="Lu R."/>
            <person name="Zhang X."/>
            <person name="Li P."/>
            <person name="Qiu J."/>
            <person name="Olsen K.M."/>
            <person name="Qiu Y."/>
        </authorList>
    </citation>
    <scope>NUCLEOTIDE SEQUENCE</scope>
    <source>
        <strain evidence="2">KIB01</strain>
    </source>
</reference>
<feature type="region of interest" description="Disordered" evidence="1">
    <location>
        <begin position="174"/>
        <end position="222"/>
    </location>
</feature>
<keyword evidence="3" id="KW-1185">Reference proteome</keyword>
<accession>A0AAE0CRI8</accession>
<comment type="caution">
    <text evidence="2">The sequence shown here is derived from an EMBL/GenBank/DDBJ whole genome shotgun (WGS) entry which is preliminary data.</text>
</comment>
<dbReference type="EMBL" id="JANJYI010000002">
    <property type="protein sequence ID" value="KAK2660970.1"/>
    <property type="molecule type" value="Genomic_DNA"/>
</dbReference>
<evidence type="ECO:0000313" key="2">
    <source>
        <dbReference type="EMBL" id="KAK2660970.1"/>
    </source>
</evidence>
<organism evidence="2 3">
    <name type="scientific">Dipteronia dyeriana</name>
    <dbReference type="NCBI Taxonomy" id="168575"/>
    <lineage>
        <taxon>Eukaryota</taxon>
        <taxon>Viridiplantae</taxon>
        <taxon>Streptophyta</taxon>
        <taxon>Embryophyta</taxon>
        <taxon>Tracheophyta</taxon>
        <taxon>Spermatophyta</taxon>
        <taxon>Magnoliopsida</taxon>
        <taxon>eudicotyledons</taxon>
        <taxon>Gunneridae</taxon>
        <taxon>Pentapetalae</taxon>
        <taxon>rosids</taxon>
        <taxon>malvids</taxon>
        <taxon>Sapindales</taxon>
        <taxon>Sapindaceae</taxon>
        <taxon>Hippocastanoideae</taxon>
        <taxon>Acereae</taxon>
        <taxon>Dipteronia</taxon>
    </lineage>
</organism>
<dbReference type="Proteomes" id="UP001280121">
    <property type="component" value="Unassembled WGS sequence"/>
</dbReference>
<name>A0AAE0CRI8_9ROSI</name>
<feature type="region of interest" description="Disordered" evidence="1">
    <location>
        <begin position="1"/>
        <end position="25"/>
    </location>
</feature>
<protein>
    <submittedName>
        <fullName evidence="2">Uncharacterized protein</fullName>
    </submittedName>
</protein>
<feature type="region of interest" description="Disordered" evidence="1">
    <location>
        <begin position="288"/>
        <end position="313"/>
    </location>
</feature>
<gene>
    <name evidence="2" type="ORF">Ddye_007503</name>
</gene>
<feature type="compositionally biased region" description="Acidic residues" evidence="1">
    <location>
        <begin position="1"/>
        <end position="13"/>
    </location>
</feature>
<dbReference type="AlphaFoldDB" id="A0AAE0CRI8"/>
<feature type="compositionally biased region" description="Acidic residues" evidence="1">
    <location>
        <begin position="179"/>
        <end position="200"/>
    </location>
</feature>
<proteinExistence type="predicted"/>
<evidence type="ECO:0000313" key="3">
    <source>
        <dbReference type="Proteomes" id="UP001280121"/>
    </source>
</evidence>
<evidence type="ECO:0000256" key="1">
    <source>
        <dbReference type="SAM" id="MobiDB-lite"/>
    </source>
</evidence>
<feature type="compositionally biased region" description="Acidic residues" evidence="1">
    <location>
        <begin position="208"/>
        <end position="222"/>
    </location>
</feature>